<dbReference type="SMART" id="SM00686">
    <property type="entry name" value="DM13"/>
    <property type="match status" value="2"/>
</dbReference>
<comment type="caution">
    <text evidence="1">The sequence shown here is derived from an EMBL/GenBank/DDBJ whole genome shotgun (WGS) entry which is preliminary data.</text>
</comment>
<protein>
    <submittedName>
        <fullName evidence="1">DOMON domain-containing protein</fullName>
    </submittedName>
</protein>
<accession>A0A0P5FQZ2</accession>
<name>A0A0P5FQZ2_9CRUS</name>
<dbReference type="PROSITE" id="PS50836">
    <property type="entry name" value="DOMON"/>
    <property type="match status" value="1"/>
</dbReference>
<dbReference type="Pfam" id="PF03351">
    <property type="entry name" value="DOMON"/>
    <property type="match status" value="1"/>
</dbReference>
<dbReference type="Proteomes" id="UP000076858">
    <property type="component" value="Unassembled WGS sequence"/>
</dbReference>
<evidence type="ECO:0000313" key="2">
    <source>
        <dbReference type="Proteomes" id="UP000076858"/>
    </source>
</evidence>
<dbReference type="OrthoDB" id="2448405at2759"/>
<sequence>MAVRTTFASLVGRRMCDPFVMALIYVICLSFSVINAQDKEIYQGKFLGKMNSYHHQVAGEVYAVDEHTFLIKNFIYDGNGPDTFFWVGSSTRPGPQGFIIPNEKGRTNVLLPYLNKDFTLKLPDGKKITDIKWLSIYDLTIQENFGDISIEEGFEPPSSQTLTELSRRAHRVSSLSVVIVDSKTISLLEFNYDGLGSDTYFWVGVGPQPSAKGFKVPDEKGYLSPLRSYRDENVIIRLPGELTVFDIDWFSVFNVETGENFGSIIIPDNLNVPPSLIKVMPHTSTLPNCEPLHRDVQVSWEIFGPAITIEIAGRVADDEYIAFGLSGSGTEARMEGADVAILYMDTYQGYATDYNITAKSSCVSVLGANRGVCRDDQLGGTDNHQFYLGSRVDGLTVITYRRSLIPSDAEDQVVPTDRPASLIWAVGRLDKFKRPTFHRLWARHPVLLDLGRATAQKNCVSFLDVKEPKPVPWEPVKILEPSLRLIRFMVGPSGGQKGYEGITGQPASDLAWYVNGFIAPELFLRRELVYNFQVEGGNDPHSPTHYHPLIITDEPIGGYEQFNEEQRKGIRVLAGVEFTRRGQPRPIAAGRLCLWRQTIQRDRRLDNDVTSFQKFRNNLQLLCEEKGQAANMEIRPDNSWPDVVYYHSYTHSGMGWKINIVDRFGGLTGAGHTIVSGYGLQIAVLLISVRYWFS</sequence>
<dbReference type="InterPro" id="IPR005018">
    <property type="entry name" value="DOMON_domain"/>
</dbReference>
<dbReference type="PANTHER" id="PTHR24036:SF16">
    <property type="entry name" value="KNICKKOPF"/>
    <property type="match status" value="1"/>
</dbReference>
<dbReference type="PANTHER" id="PTHR24036">
    <property type="entry name" value="SKELETOR-RELATED"/>
    <property type="match status" value="1"/>
</dbReference>
<dbReference type="SMART" id="SM00664">
    <property type="entry name" value="DoH"/>
    <property type="match status" value="1"/>
</dbReference>
<proteinExistence type="predicted"/>
<dbReference type="InterPro" id="IPR052126">
    <property type="entry name" value="Spindle_Org/Thrombomodulin"/>
</dbReference>
<dbReference type="CDD" id="cd09631">
    <property type="entry name" value="DOMON_DOH"/>
    <property type="match status" value="1"/>
</dbReference>
<dbReference type="EMBL" id="LRGB01001361">
    <property type="protein sequence ID" value="KZS12519.1"/>
    <property type="molecule type" value="Genomic_DNA"/>
</dbReference>
<organism evidence="1 2">
    <name type="scientific">Daphnia magna</name>
    <dbReference type="NCBI Taxonomy" id="35525"/>
    <lineage>
        <taxon>Eukaryota</taxon>
        <taxon>Metazoa</taxon>
        <taxon>Ecdysozoa</taxon>
        <taxon>Arthropoda</taxon>
        <taxon>Crustacea</taxon>
        <taxon>Branchiopoda</taxon>
        <taxon>Diplostraca</taxon>
        <taxon>Cladocera</taxon>
        <taxon>Anomopoda</taxon>
        <taxon>Daphniidae</taxon>
        <taxon>Daphnia</taxon>
    </lineage>
</organism>
<gene>
    <name evidence="1" type="ORF">APZ42_022616</name>
</gene>
<dbReference type="InterPro" id="IPR045266">
    <property type="entry name" value="DOH_DOMON"/>
</dbReference>
<reference evidence="1 2" key="1">
    <citation type="submission" date="2016-03" db="EMBL/GenBank/DDBJ databases">
        <title>EvidentialGene: Evidence-directed Construction of Genes on Genomes.</title>
        <authorList>
            <person name="Gilbert D.G."/>
            <person name="Choi J.-H."/>
            <person name="Mockaitis K."/>
            <person name="Colbourne J."/>
            <person name="Pfrender M."/>
        </authorList>
    </citation>
    <scope>NUCLEOTIDE SEQUENCE [LARGE SCALE GENOMIC DNA]</scope>
    <source>
        <strain evidence="1 2">Xinb3</strain>
        <tissue evidence="1">Complete organism</tissue>
    </source>
</reference>
<dbReference type="Pfam" id="PF10517">
    <property type="entry name" value="DM13"/>
    <property type="match status" value="2"/>
</dbReference>
<dbReference type="InterPro" id="IPR019545">
    <property type="entry name" value="DM13_domain"/>
</dbReference>
<dbReference type="AlphaFoldDB" id="A0A0P5FQZ2"/>
<evidence type="ECO:0000313" key="1">
    <source>
        <dbReference type="EMBL" id="KZS12519.1"/>
    </source>
</evidence>
<keyword evidence="2" id="KW-1185">Reference proteome</keyword>
<dbReference type="PROSITE" id="PS51549">
    <property type="entry name" value="DM13"/>
    <property type="match status" value="2"/>
</dbReference>